<feature type="signal peptide" evidence="6">
    <location>
        <begin position="1"/>
        <end position="26"/>
    </location>
</feature>
<evidence type="ECO:0000256" key="3">
    <source>
        <dbReference type="ARBA" id="ARBA00023237"/>
    </source>
</evidence>
<evidence type="ECO:0000256" key="1">
    <source>
        <dbReference type="ARBA" id="ARBA00022448"/>
    </source>
</evidence>
<evidence type="ECO:0000256" key="6">
    <source>
        <dbReference type="SAM" id="SignalP"/>
    </source>
</evidence>
<name>A0A8J7B0A3_9CYAN</name>
<dbReference type="AlphaFoldDB" id="A0A8J7B0A3"/>
<keyword evidence="6" id="KW-0732">Signal</keyword>
<keyword evidence="9" id="KW-1185">Reference proteome</keyword>
<dbReference type="PANTHER" id="PTHR30332:SF17">
    <property type="entry name" value="TYPE IV PILIATION SYSTEM PROTEIN DR_0774-RELATED"/>
    <property type="match status" value="1"/>
</dbReference>
<dbReference type="InterPro" id="IPR021731">
    <property type="entry name" value="AMIN_dom"/>
</dbReference>
<evidence type="ECO:0000256" key="4">
    <source>
        <dbReference type="RuleBase" id="RU004003"/>
    </source>
</evidence>
<proteinExistence type="inferred from homology"/>
<keyword evidence="2" id="KW-0472">Membrane</keyword>
<dbReference type="Pfam" id="PF00263">
    <property type="entry name" value="Secretin"/>
    <property type="match status" value="1"/>
</dbReference>
<reference evidence="8" key="1">
    <citation type="submission" date="2020-10" db="EMBL/GenBank/DDBJ databases">
        <authorList>
            <person name="Castelo-Branco R."/>
            <person name="Eusebio N."/>
            <person name="Adriana R."/>
            <person name="Vieira A."/>
            <person name="Brugerolle De Fraissinette N."/>
            <person name="Rezende De Castro R."/>
            <person name="Schneider M.P."/>
            <person name="Vasconcelos V."/>
            <person name="Leao P.N."/>
        </authorList>
    </citation>
    <scope>NUCLEOTIDE SEQUENCE</scope>
    <source>
        <strain evidence="8">LEGE 07157</strain>
    </source>
</reference>
<dbReference type="Gene3D" id="2.60.40.3500">
    <property type="match status" value="1"/>
</dbReference>
<gene>
    <name evidence="8" type="ORF">IQ249_02455</name>
</gene>
<dbReference type="InterPro" id="IPR050810">
    <property type="entry name" value="Bact_Secretion_Sys_Channel"/>
</dbReference>
<keyword evidence="1" id="KW-0813">Transport</keyword>
<dbReference type="Pfam" id="PF07660">
    <property type="entry name" value="STN"/>
    <property type="match status" value="1"/>
</dbReference>
<feature type="compositionally biased region" description="Polar residues" evidence="5">
    <location>
        <begin position="146"/>
        <end position="162"/>
    </location>
</feature>
<dbReference type="InterPro" id="IPR004846">
    <property type="entry name" value="T2SS/T3SS_dom"/>
</dbReference>
<dbReference type="InterPro" id="IPR011662">
    <property type="entry name" value="Secretin/TonB_short_N"/>
</dbReference>
<evidence type="ECO:0000259" key="7">
    <source>
        <dbReference type="SMART" id="SM00965"/>
    </source>
</evidence>
<comment type="similarity">
    <text evidence="4">Belongs to the bacterial secretin family.</text>
</comment>
<dbReference type="GO" id="GO:0009306">
    <property type="term" value="P:protein secretion"/>
    <property type="evidence" value="ECO:0007669"/>
    <property type="project" value="InterPro"/>
</dbReference>
<feature type="chain" id="PRO_5035305357" evidence="6">
    <location>
        <begin position="27"/>
        <end position="868"/>
    </location>
</feature>
<organism evidence="8 9">
    <name type="scientific">Lusitaniella coriacea LEGE 07157</name>
    <dbReference type="NCBI Taxonomy" id="945747"/>
    <lineage>
        <taxon>Bacteria</taxon>
        <taxon>Bacillati</taxon>
        <taxon>Cyanobacteriota</taxon>
        <taxon>Cyanophyceae</taxon>
        <taxon>Spirulinales</taxon>
        <taxon>Lusitaniellaceae</taxon>
        <taxon>Lusitaniella</taxon>
    </lineage>
</organism>
<feature type="compositionally biased region" description="Polar residues" evidence="5">
    <location>
        <begin position="170"/>
        <end position="182"/>
    </location>
</feature>
<dbReference type="Proteomes" id="UP000654482">
    <property type="component" value="Unassembled WGS sequence"/>
</dbReference>
<dbReference type="Pfam" id="PF11741">
    <property type="entry name" value="AMIN"/>
    <property type="match status" value="1"/>
</dbReference>
<dbReference type="GO" id="GO:0019867">
    <property type="term" value="C:outer membrane"/>
    <property type="evidence" value="ECO:0007669"/>
    <property type="project" value="InterPro"/>
</dbReference>
<dbReference type="Gene3D" id="3.30.1370.130">
    <property type="match status" value="1"/>
</dbReference>
<evidence type="ECO:0000256" key="5">
    <source>
        <dbReference type="SAM" id="MobiDB-lite"/>
    </source>
</evidence>
<keyword evidence="3" id="KW-0998">Cell outer membrane</keyword>
<dbReference type="EMBL" id="JADEWZ010000003">
    <property type="protein sequence ID" value="MBE9114750.1"/>
    <property type="molecule type" value="Genomic_DNA"/>
</dbReference>
<evidence type="ECO:0000313" key="8">
    <source>
        <dbReference type="EMBL" id="MBE9114750.1"/>
    </source>
</evidence>
<dbReference type="GO" id="GO:0015627">
    <property type="term" value="C:type II protein secretion system complex"/>
    <property type="evidence" value="ECO:0007669"/>
    <property type="project" value="TreeGrafter"/>
</dbReference>
<comment type="caution">
    <text evidence="8">The sequence shown here is derived from an EMBL/GenBank/DDBJ whole genome shotgun (WGS) entry which is preliminary data.</text>
</comment>
<feature type="region of interest" description="Disordered" evidence="5">
    <location>
        <begin position="136"/>
        <end position="190"/>
    </location>
</feature>
<evidence type="ECO:0000256" key="2">
    <source>
        <dbReference type="ARBA" id="ARBA00023136"/>
    </source>
</evidence>
<accession>A0A8J7B0A3</accession>
<dbReference type="RefSeq" id="WP_194027845.1">
    <property type="nucleotide sequence ID" value="NZ_JADEWZ010000003.1"/>
</dbReference>
<feature type="domain" description="Secretin/TonB short N-terminal" evidence="7">
    <location>
        <begin position="316"/>
        <end position="375"/>
    </location>
</feature>
<sequence length="868" mass="91871">MKDYKSQLGILIAAPALLLAAQPVRAVTAQIADIQIQSQDGRLELRLKTEGEAKSPQIFMTQKRDRAIADIANAQLNLSESNLRQENPIPGIAALEVTQEGSNNIRIVVEGEENSPIGEILQNQGEEIAIGFTPQSGTEAVEAPVSSPQTETSPVATQSQPTLLEETESDAASGTQPQQALENNPPRDAIAQVPLNPARQVPTFTNQEEVLFPNPEITIDGNPVAQNQPPGTFDPNTQFQINGTPAAPALPVQPPSTAPPFLPRAVAPPVGDIAISNVSTAPSIIDLGTAARVDSLVLKGAPVREVLGFLARSAGMNLVFIDGSGEEIEGEGQQIASTISLDLENVSIQDVFNSVLQVSGLEANRSNNTIVVAATLPLDARNVISRTLRLNQVSAQSAANFLTAQGAELNLPFTQIQIQTFGEGAAARTVQTETPTILSIRAPEDGIAPLVLSGLLVVPEERIDSITLIGPLRKVEMATALLSQLDARKRQVAINVKIVDVNLLNQDNFSSSFSFGINDSFFVVDDGAAAANFGRFNPPTRTQATQPGIPNPTVINNPFADSNAFFNFDSPISIPGTTPGIVRVTPGGAQRLGNSGDGTFFNSRAGVSGDPFQAGITDLTFATDTIITVNPDGTSSTALGTVGEVTAALPSLFQFPRQFLSSLQAQIISGNAKILTDPTLVVQEDQVASVNLTQQVFSGFRLQTTGTPPAPVIQTQEPILTDAGLILEIQVTKIDDNGFVTLSVNPTVSSPAGSVPTEQGNITLVQSRSLQSGAIRMRDSQTLIVAGIIQESDRTTVSKVPILGDIPILGALFRSTTRDSQRNEVIVLLTPQILDDSARYGSWGYNYNPGGATREVLQRQGINVPGNR</sequence>
<dbReference type="PANTHER" id="PTHR30332">
    <property type="entry name" value="PROBABLE GENERAL SECRETION PATHWAY PROTEIN D"/>
    <property type="match status" value="1"/>
</dbReference>
<dbReference type="SMART" id="SM00965">
    <property type="entry name" value="STN"/>
    <property type="match status" value="1"/>
</dbReference>
<evidence type="ECO:0000313" key="9">
    <source>
        <dbReference type="Proteomes" id="UP000654482"/>
    </source>
</evidence>
<protein>
    <submittedName>
        <fullName evidence="8">AMIN domain-containing protein</fullName>
    </submittedName>
</protein>